<dbReference type="HAMAP" id="MF_02070">
    <property type="entry name" value="TagA_TarA"/>
    <property type="match status" value="1"/>
</dbReference>
<keyword evidence="7" id="KW-1185">Reference proteome</keyword>
<evidence type="ECO:0000256" key="2">
    <source>
        <dbReference type="ARBA" id="ARBA00022679"/>
    </source>
</evidence>
<dbReference type="EC" id="2.4.1.187" evidence="5"/>
<evidence type="ECO:0000256" key="3">
    <source>
        <dbReference type="ARBA" id="ARBA00022944"/>
    </source>
</evidence>
<dbReference type="PANTHER" id="PTHR34136:SF1">
    <property type="entry name" value="UDP-N-ACETYL-D-MANNOSAMINURONIC ACID TRANSFERASE"/>
    <property type="match status" value="1"/>
</dbReference>
<dbReference type="AlphaFoldDB" id="A0A1T5A9B5"/>
<evidence type="ECO:0000256" key="4">
    <source>
        <dbReference type="ARBA" id="ARBA00023316"/>
    </source>
</evidence>
<organism evidence="6 7">
    <name type="scientific">Acetoanaerobium noterae</name>
    <dbReference type="NCBI Taxonomy" id="745369"/>
    <lineage>
        <taxon>Bacteria</taxon>
        <taxon>Bacillati</taxon>
        <taxon>Bacillota</taxon>
        <taxon>Clostridia</taxon>
        <taxon>Peptostreptococcales</taxon>
        <taxon>Filifactoraceae</taxon>
        <taxon>Acetoanaerobium</taxon>
    </lineage>
</organism>
<dbReference type="GO" id="GO:0047244">
    <property type="term" value="F:N-acetylglucosaminyldiphosphoundecaprenol N-acetyl-beta-D-mannosaminyltransferase activity"/>
    <property type="evidence" value="ECO:0007669"/>
    <property type="project" value="UniProtKB-UniRule"/>
</dbReference>
<name>A0A1T5A9B5_9FIRM</name>
<keyword evidence="2 5" id="KW-0808">Transferase</keyword>
<dbReference type="InterPro" id="IPR034714">
    <property type="entry name" value="TagA_TarA"/>
</dbReference>
<accession>A0A1T5A9B5</accession>
<keyword evidence="4 5" id="KW-0961">Cell wall biogenesis/degradation</keyword>
<evidence type="ECO:0000313" key="7">
    <source>
        <dbReference type="Proteomes" id="UP000243406"/>
    </source>
</evidence>
<keyword evidence="3 5" id="KW-0777">Teichoic acid biosynthesis</keyword>
<dbReference type="EMBL" id="FUYN01000001">
    <property type="protein sequence ID" value="SKB31317.1"/>
    <property type="molecule type" value="Genomic_DNA"/>
</dbReference>
<reference evidence="7" key="1">
    <citation type="submission" date="2017-02" db="EMBL/GenBank/DDBJ databases">
        <authorList>
            <person name="Varghese N."/>
            <person name="Submissions S."/>
        </authorList>
    </citation>
    <scope>NUCLEOTIDE SEQUENCE [LARGE SCALE GENOMIC DNA]</scope>
    <source>
        <strain evidence="7">ATCC 35199</strain>
    </source>
</reference>
<evidence type="ECO:0000313" key="6">
    <source>
        <dbReference type="EMBL" id="SKB31317.1"/>
    </source>
</evidence>
<dbReference type="InterPro" id="IPR004629">
    <property type="entry name" value="WecG_TagA_CpsF"/>
</dbReference>
<dbReference type="OrthoDB" id="9771846at2"/>
<dbReference type="RefSeq" id="WP_079588802.1">
    <property type="nucleotide sequence ID" value="NZ_FUYN01000001.1"/>
</dbReference>
<dbReference type="Pfam" id="PF03808">
    <property type="entry name" value="Glyco_tran_WecG"/>
    <property type="match status" value="1"/>
</dbReference>
<sequence length="251" mass="27907">MQRMRILGVSIDRVDMKEAVSRVAEALKLNKKFFIVTPNSEIVVNANKDKALFEIIKSADMVVPDGIGLVLASKIMKTPLKERVTGIDLMDNLLMFSSENGYSVYLIGGKEGIAQDAAENIKIKYPNITIAGTHHGYFKGEHTGNVNHPDEKEVINHINNANPDLVFVALGAPKQEKFISYNLNKLNAKVFMGVGGSLDVYAGTVKRAPELYQKLGLEWAYRAIKEPWRIKRLGAIPVFALKVLIKKDKPM</sequence>
<dbReference type="PANTHER" id="PTHR34136">
    <property type="match status" value="1"/>
</dbReference>
<keyword evidence="1 5" id="KW-0328">Glycosyltransferase</keyword>
<comment type="pathway">
    <text evidence="5">Cell wall biogenesis; teichoic acid biosynthesis.</text>
</comment>
<comment type="similarity">
    <text evidence="5">Belongs to the glycosyltransferase 26 family. TagA/TarA subfamily.</text>
</comment>
<comment type="catalytic activity">
    <reaction evidence="5">
        <text>UDP-N-acetyl-alpha-D-mannosamine + N-acetyl-alpha-D-glucosaminyl-di-trans,octa-cis-undecaprenyl diphosphate = N-acetyl-beta-D-mannosaminyl-(1-&gt;4)-N-acetyl-alpha-D-glucosaminyl di-trans,octa-cis-undecaprenyl diphosphate + UDP + H(+)</text>
        <dbReference type="Rhea" id="RHEA:16053"/>
        <dbReference type="ChEBI" id="CHEBI:15378"/>
        <dbReference type="ChEBI" id="CHEBI:58223"/>
        <dbReference type="ChEBI" id="CHEBI:62959"/>
        <dbReference type="ChEBI" id="CHEBI:68623"/>
        <dbReference type="ChEBI" id="CHEBI:132210"/>
        <dbReference type="EC" id="2.4.1.187"/>
    </reaction>
</comment>
<evidence type="ECO:0000256" key="5">
    <source>
        <dbReference type="HAMAP-Rule" id="MF_02070"/>
    </source>
</evidence>
<protein>
    <recommendedName>
        <fullName evidence="5">N-acetylglucosaminyldiphosphoundecaprenol N-acetyl-beta-D-mannosaminyltransferase</fullName>
        <ecNumber evidence="5">2.4.1.187</ecNumber>
    </recommendedName>
    <alternativeName>
        <fullName evidence="5">N-acetylmannosaminyltransferase</fullName>
    </alternativeName>
    <alternativeName>
        <fullName evidence="5">UDP-N-acetylmannosamine transferase</fullName>
    </alternativeName>
    <alternativeName>
        <fullName evidence="5">UDP-N-acetylmannosamine:N-acetylglucosaminyl pyrophosphorylundecaprenol N-acetylmannosaminyltransferase</fullName>
    </alternativeName>
</protein>
<dbReference type="UniPathway" id="UPA00632"/>
<gene>
    <name evidence="6" type="ORF">SAMN02745120_0869</name>
</gene>
<dbReference type="NCBIfam" id="TIGR00696">
    <property type="entry name" value="wecG_tagA_cpsF"/>
    <property type="match status" value="1"/>
</dbReference>
<dbReference type="GO" id="GO:0071555">
    <property type="term" value="P:cell wall organization"/>
    <property type="evidence" value="ECO:0007669"/>
    <property type="project" value="UniProtKB-KW"/>
</dbReference>
<dbReference type="CDD" id="cd06533">
    <property type="entry name" value="Glyco_transf_WecG_TagA"/>
    <property type="match status" value="1"/>
</dbReference>
<evidence type="ECO:0000256" key="1">
    <source>
        <dbReference type="ARBA" id="ARBA00022676"/>
    </source>
</evidence>
<dbReference type="GO" id="GO:0019350">
    <property type="term" value="P:teichoic acid biosynthetic process"/>
    <property type="evidence" value="ECO:0007669"/>
    <property type="project" value="UniProtKB-UniRule"/>
</dbReference>
<comment type="function">
    <text evidence="5">Catalyzes the conversion of GlcNAc-PP-undecaprenol into ManNAc-GlcNAc-PP-undecaprenol, the first committed lipid intermediate in the de novo synthesis of teichoic acid.</text>
</comment>
<proteinExistence type="inferred from homology"/>
<dbReference type="Proteomes" id="UP000243406">
    <property type="component" value="Unassembled WGS sequence"/>
</dbReference>